<organism evidence="6 7">
    <name type="scientific">Staurois parvus</name>
    <dbReference type="NCBI Taxonomy" id="386267"/>
    <lineage>
        <taxon>Eukaryota</taxon>
        <taxon>Metazoa</taxon>
        <taxon>Chordata</taxon>
        <taxon>Craniata</taxon>
        <taxon>Vertebrata</taxon>
        <taxon>Euteleostomi</taxon>
        <taxon>Amphibia</taxon>
        <taxon>Batrachia</taxon>
        <taxon>Anura</taxon>
        <taxon>Neobatrachia</taxon>
        <taxon>Ranoidea</taxon>
        <taxon>Ranidae</taxon>
        <taxon>Staurois</taxon>
    </lineage>
</organism>
<reference evidence="6" key="1">
    <citation type="submission" date="2023-05" db="EMBL/GenBank/DDBJ databases">
        <authorList>
            <person name="Stuckert A."/>
        </authorList>
    </citation>
    <scope>NUCLEOTIDE SEQUENCE</scope>
</reference>
<evidence type="ECO:0000313" key="6">
    <source>
        <dbReference type="EMBL" id="CAI9610803.1"/>
    </source>
</evidence>
<evidence type="ECO:0008006" key="8">
    <source>
        <dbReference type="Google" id="ProtNLM"/>
    </source>
</evidence>
<evidence type="ECO:0000256" key="1">
    <source>
        <dbReference type="ARBA" id="ARBA00023015"/>
    </source>
</evidence>
<gene>
    <name evidence="6" type="ORF">SPARVUS_LOCUS14458765</name>
</gene>
<evidence type="ECO:0000256" key="5">
    <source>
        <dbReference type="SAM" id="Phobius"/>
    </source>
</evidence>
<feature type="compositionally biased region" description="Basic and acidic residues" evidence="4">
    <location>
        <begin position="83"/>
        <end position="94"/>
    </location>
</feature>
<evidence type="ECO:0000256" key="4">
    <source>
        <dbReference type="SAM" id="MobiDB-lite"/>
    </source>
</evidence>
<sequence length="619" mass="68261">CKWACLILTIIFFCVPFLLNPFAANTLASNSTRTNTKCALCFITLYCSLIASNLCHFVVLFFVDDFLDKKRECSPNSNSECPVESKKARSESPKENSQTPLLEEPLAQMTPEEHYRRMMSALNEHSSFEEQQQRLYQLANTMAVPTHSDLLRARQEVAAAVVRNPGAMEAHIPTSSNSSSQRRKQGLPQHRDTSHFTDREISHPPPLLSPQNAPHIALGPHLRPPFLGVPSALCQSPGYGFLQPAQAEMFARQQEILRKQNLARLEMSAEIIRQKELENLHRQRLLAGDPLTLHPGLPPDHPALRNMHELPEGHPLREELSRRNAMLVLRHSNTPLLSLNHQGVPSVPPPKESQSARRASRKSAHHRMEAQGNHGEAKELLDQRLREGVSEGNDEEMKDSESEAEEKTDSLRVERGASSSSHELQECKDTLKGGDSVKESSDTQTHQSLPCGPAESPTHVLGPGISKGDGKYLPTNSVPPPQPFPFGFPYAVNPYFHTGAMGGLFLDGEDSVVLEDLSKWTVEDVCSFVGSLSGCAEYTQVAKRLGRVLYMASFPVAFPLQHPSLRAADRELGSSEIRPPSTGSAGSPFPTALLPPSRISPKHENGSTAYLNEPAKSLS</sequence>
<keyword evidence="5" id="KW-0812">Transmembrane</keyword>
<feature type="region of interest" description="Disordered" evidence="4">
    <location>
        <begin position="570"/>
        <end position="619"/>
    </location>
</feature>
<dbReference type="EMBL" id="CATNWA010019027">
    <property type="protein sequence ID" value="CAI9610803.1"/>
    <property type="molecule type" value="Genomic_DNA"/>
</dbReference>
<protein>
    <recommendedName>
        <fullName evidence="8">Sterile alpha motif domain containing 11</fullName>
    </recommendedName>
</protein>
<feature type="region of interest" description="Disordered" evidence="4">
    <location>
        <begin position="165"/>
        <end position="211"/>
    </location>
</feature>
<comment type="caution">
    <text evidence="6">The sequence shown here is derived from an EMBL/GenBank/DDBJ whole genome shotgun (WGS) entry which is preliminary data.</text>
</comment>
<feature type="compositionally biased region" description="Basic and acidic residues" evidence="4">
    <location>
        <begin position="189"/>
        <end position="202"/>
    </location>
</feature>
<feature type="compositionally biased region" description="Basic and acidic residues" evidence="4">
    <location>
        <begin position="399"/>
        <end position="415"/>
    </location>
</feature>
<feature type="compositionally biased region" description="Basic and acidic residues" evidence="4">
    <location>
        <begin position="375"/>
        <end position="389"/>
    </location>
</feature>
<accession>A0ABN9GTM6</accession>
<proteinExistence type="predicted"/>
<keyword evidence="5" id="KW-1133">Transmembrane helix</keyword>
<name>A0ABN9GTM6_9NEOB</name>
<feature type="non-terminal residue" evidence="6">
    <location>
        <position position="1"/>
    </location>
</feature>
<keyword evidence="5" id="KW-0472">Membrane</keyword>
<dbReference type="Proteomes" id="UP001162483">
    <property type="component" value="Unassembled WGS sequence"/>
</dbReference>
<keyword evidence="2" id="KW-0804">Transcription</keyword>
<keyword evidence="1" id="KW-0805">Transcription regulation</keyword>
<evidence type="ECO:0000256" key="2">
    <source>
        <dbReference type="ARBA" id="ARBA00023163"/>
    </source>
</evidence>
<keyword evidence="7" id="KW-1185">Reference proteome</keyword>
<dbReference type="PANTHER" id="PTHR10417:SF15">
    <property type="entry name" value="STERILE ALPHA MOTIF DOMAIN-CONTAINING 11"/>
    <property type="match status" value="1"/>
</dbReference>
<feature type="transmembrane region" description="Helical" evidence="5">
    <location>
        <begin position="6"/>
        <end position="28"/>
    </location>
</feature>
<evidence type="ECO:0000313" key="7">
    <source>
        <dbReference type="Proteomes" id="UP001162483"/>
    </source>
</evidence>
<feature type="region of interest" description="Disordered" evidence="4">
    <location>
        <begin position="72"/>
        <end position="107"/>
    </location>
</feature>
<dbReference type="PANTHER" id="PTHR10417">
    <property type="entry name" value="GLUCOCORTICOID MODULATORY ELEMENT-BINDING PROTEIN"/>
    <property type="match status" value="1"/>
</dbReference>
<feature type="transmembrane region" description="Helical" evidence="5">
    <location>
        <begin position="40"/>
        <end position="63"/>
    </location>
</feature>
<evidence type="ECO:0000256" key="3">
    <source>
        <dbReference type="ARBA" id="ARBA00023242"/>
    </source>
</evidence>
<keyword evidence="3" id="KW-0539">Nucleus</keyword>
<feature type="compositionally biased region" description="Basic and acidic residues" evidence="4">
    <location>
        <begin position="423"/>
        <end position="441"/>
    </location>
</feature>
<feature type="region of interest" description="Disordered" evidence="4">
    <location>
        <begin position="337"/>
        <end position="478"/>
    </location>
</feature>